<sequence length="324" mass="35689">MSILLDAVTKSKQKNAPLDPTLSPQRQLASMKSDRQLPWHWFGLVLAITIGVSAAWWWLKPVGTVQTPIKPEENVTQKPAAKSQITLVEKVALPLPQAYQVPSQSISTQPSSQTIQTPKDESSQPQSVAVTVKPKQTQHIILGKPLDKNSPIASEYGSEQTQLDLEQAKDLMLGAKPNNSQALDLEALKRQVALAASDVGLKTDEQHKQDKVIKNLKQELSQVEHERAVQKPFSDDPKLEANGKDKYTQVPKYGELPASIQLQVPEFSINAHLYSTTPSQRRLSVNGKELKEGDTIKGKLKILEIRPQDVVLGIAGEKFSVPAT</sequence>
<dbReference type="Proteomes" id="UP000281474">
    <property type="component" value="Unassembled WGS sequence"/>
</dbReference>
<gene>
    <name evidence="4" type="ORF">D5018_01115</name>
</gene>
<dbReference type="InterPro" id="IPR032389">
    <property type="entry name" value="GspB_C"/>
</dbReference>
<keyword evidence="2" id="KW-0812">Transmembrane</keyword>
<keyword evidence="2" id="KW-1133">Transmembrane helix</keyword>
<reference evidence="4 5" key="1">
    <citation type="submission" date="2018-09" db="EMBL/GenBank/DDBJ databases">
        <title>Phylogeny of the Shewanellaceae, and recommendation for two new genera, Pseudoshewanella and Parashewanella.</title>
        <authorList>
            <person name="Wang G."/>
        </authorList>
    </citation>
    <scope>NUCLEOTIDE SEQUENCE [LARGE SCALE GENOMIC DNA]</scope>
    <source>
        <strain evidence="4 5">C51</strain>
    </source>
</reference>
<evidence type="ECO:0000259" key="3">
    <source>
        <dbReference type="Pfam" id="PF16537"/>
    </source>
</evidence>
<feature type="compositionally biased region" description="Low complexity" evidence="1">
    <location>
        <begin position="102"/>
        <end position="117"/>
    </location>
</feature>
<feature type="region of interest" description="Disordered" evidence="1">
    <location>
        <begin position="102"/>
        <end position="134"/>
    </location>
</feature>
<feature type="compositionally biased region" description="Polar residues" evidence="1">
    <location>
        <begin position="123"/>
        <end position="134"/>
    </location>
</feature>
<feature type="domain" description="Type II secretion system protein GspB C-terminal" evidence="3">
    <location>
        <begin position="264"/>
        <end position="323"/>
    </location>
</feature>
<dbReference type="EMBL" id="QZEI01000001">
    <property type="protein sequence ID" value="RLV61738.1"/>
    <property type="molecule type" value="Genomic_DNA"/>
</dbReference>
<accession>A0A3L8Q3F6</accession>
<feature type="transmembrane region" description="Helical" evidence="2">
    <location>
        <begin position="39"/>
        <end position="59"/>
    </location>
</feature>
<keyword evidence="5" id="KW-1185">Reference proteome</keyword>
<name>A0A3L8Q3F6_9GAMM</name>
<dbReference type="AlphaFoldDB" id="A0A3L8Q3F6"/>
<keyword evidence="2" id="KW-0472">Membrane</keyword>
<dbReference type="OrthoDB" id="5432325at2"/>
<protein>
    <recommendedName>
        <fullName evidence="3">Type II secretion system protein GspB C-terminal domain-containing protein</fullName>
    </recommendedName>
</protein>
<dbReference type="GO" id="GO:0015627">
    <property type="term" value="C:type II protein secretion system complex"/>
    <property type="evidence" value="ECO:0007669"/>
    <property type="project" value="InterPro"/>
</dbReference>
<evidence type="ECO:0000313" key="4">
    <source>
        <dbReference type="EMBL" id="RLV61738.1"/>
    </source>
</evidence>
<comment type="caution">
    <text evidence="4">The sequence shown here is derived from an EMBL/GenBank/DDBJ whole genome shotgun (WGS) entry which is preliminary data.</text>
</comment>
<organism evidence="4 5">
    <name type="scientific">Parashewanella curva</name>
    <dbReference type="NCBI Taxonomy" id="2338552"/>
    <lineage>
        <taxon>Bacteria</taxon>
        <taxon>Pseudomonadati</taxon>
        <taxon>Pseudomonadota</taxon>
        <taxon>Gammaproteobacteria</taxon>
        <taxon>Alteromonadales</taxon>
        <taxon>Shewanellaceae</taxon>
        <taxon>Parashewanella</taxon>
    </lineage>
</organism>
<evidence type="ECO:0000313" key="5">
    <source>
        <dbReference type="Proteomes" id="UP000281474"/>
    </source>
</evidence>
<evidence type="ECO:0000256" key="2">
    <source>
        <dbReference type="SAM" id="Phobius"/>
    </source>
</evidence>
<dbReference type="Pfam" id="PF16537">
    <property type="entry name" value="T2SSB"/>
    <property type="match status" value="1"/>
</dbReference>
<dbReference type="RefSeq" id="WP_121837137.1">
    <property type="nucleotide sequence ID" value="NZ_ML014753.1"/>
</dbReference>
<proteinExistence type="predicted"/>
<evidence type="ECO:0000256" key="1">
    <source>
        <dbReference type="SAM" id="MobiDB-lite"/>
    </source>
</evidence>